<dbReference type="EMBL" id="JAYKLX010000004">
    <property type="protein sequence ID" value="MEB3345842.1"/>
    <property type="molecule type" value="Genomic_DNA"/>
</dbReference>
<evidence type="ECO:0000259" key="1">
    <source>
        <dbReference type="Pfam" id="PF00561"/>
    </source>
</evidence>
<dbReference type="InterPro" id="IPR029058">
    <property type="entry name" value="AB_hydrolase_fold"/>
</dbReference>
<dbReference type="InterPro" id="IPR000073">
    <property type="entry name" value="AB_hydrolase_1"/>
</dbReference>
<keyword evidence="2" id="KW-0378">Hydrolase</keyword>
<dbReference type="Proteomes" id="UP001327027">
    <property type="component" value="Unassembled WGS sequence"/>
</dbReference>
<accession>A0ABU5ZVI0</accession>
<gene>
    <name evidence="2" type="ORF">U6A24_10235</name>
</gene>
<dbReference type="RefSeq" id="WP_324179870.1">
    <property type="nucleotide sequence ID" value="NZ_BAABAW010000007.1"/>
</dbReference>
<keyword evidence="3" id="KW-1185">Reference proteome</keyword>
<protein>
    <submittedName>
        <fullName evidence="2">Alpha/beta hydrolase</fullName>
    </submittedName>
</protein>
<organism evidence="2 3">
    <name type="scientific">Aquimarina gracilis</name>
    <dbReference type="NCBI Taxonomy" id="874422"/>
    <lineage>
        <taxon>Bacteria</taxon>
        <taxon>Pseudomonadati</taxon>
        <taxon>Bacteroidota</taxon>
        <taxon>Flavobacteriia</taxon>
        <taxon>Flavobacteriales</taxon>
        <taxon>Flavobacteriaceae</taxon>
        <taxon>Aquimarina</taxon>
    </lineage>
</organism>
<comment type="caution">
    <text evidence="2">The sequence shown here is derived from an EMBL/GenBank/DDBJ whole genome shotgun (WGS) entry which is preliminary data.</text>
</comment>
<dbReference type="Pfam" id="PF00561">
    <property type="entry name" value="Abhydrolase_1"/>
    <property type="match status" value="1"/>
</dbReference>
<dbReference type="GO" id="GO:0016787">
    <property type="term" value="F:hydrolase activity"/>
    <property type="evidence" value="ECO:0007669"/>
    <property type="project" value="UniProtKB-KW"/>
</dbReference>
<proteinExistence type="predicted"/>
<dbReference type="Gene3D" id="3.40.50.1820">
    <property type="entry name" value="alpha/beta hydrolase"/>
    <property type="match status" value="1"/>
</dbReference>
<evidence type="ECO:0000313" key="3">
    <source>
        <dbReference type="Proteomes" id="UP001327027"/>
    </source>
</evidence>
<evidence type="ECO:0000313" key="2">
    <source>
        <dbReference type="EMBL" id="MEB3345842.1"/>
    </source>
</evidence>
<dbReference type="PANTHER" id="PTHR46438">
    <property type="entry name" value="ALPHA/BETA-HYDROLASES SUPERFAMILY PROTEIN"/>
    <property type="match status" value="1"/>
</dbReference>
<reference evidence="2 3" key="1">
    <citation type="journal article" date="2013" name="Int. J. Syst. Evol. Microbiol.">
        <title>Aquimarina gracilis sp. nov., isolated from the gut microflora of a mussel, Mytilus coruscus, and emended description of Aquimarina spongiae.</title>
        <authorList>
            <person name="Park S.C."/>
            <person name="Choe H.N."/>
            <person name="Baik K.S."/>
            <person name="Seong C.N."/>
        </authorList>
    </citation>
    <scope>NUCLEOTIDE SEQUENCE [LARGE SCALE GENOMIC DNA]</scope>
    <source>
        <strain evidence="2 3">PSC32</strain>
    </source>
</reference>
<name>A0ABU5ZVI0_9FLAO</name>
<sequence length="264" mass="29831">MKTYNSNINGESLTYFDSKKGETTLLFIHGAFINKEYWKEELSYFSPIYRVIALDLAGHGSSSQNRIEWTVQSFGKDVAAFIKKLSLKSVILIGHSFGSDVMLEAVTLDEAAIIGLIEVDHMKNVGMELPKKTVEQLVKSLNTDFATTCEQYAKQALLTDATNPKIVSRLLKNYKEMSPEVGVPLLENSFGYPSREKQLLTKLKLKLNLIHVDYTPTNENSLKKSLGDNYKLHKIEGTCHYPMLEHPKIFNKILEKIIAEIGQN</sequence>
<dbReference type="SUPFAM" id="SSF53474">
    <property type="entry name" value="alpha/beta-Hydrolases"/>
    <property type="match status" value="1"/>
</dbReference>
<feature type="domain" description="AB hydrolase-1" evidence="1">
    <location>
        <begin position="24"/>
        <end position="106"/>
    </location>
</feature>
<dbReference type="PANTHER" id="PTHR46438:SF11">
    <property type="entry name" value="LIPASE-RELATED"/>
    <property type="match status" value="1"/>
</dbReference>